<reference evidence="3 5" key="1">
    <citation type="submission" date="2020-06" db="EMBL/GenBank/DDBJ databases">
        <title>Description of novel acetic acid bacteria.</title>
        <authorList>
            <person name="Sombolestani A."/>
        </authorList>
    </citation>
    <scope>NUCLEOTIDE SEQUENCE [LARGE SCALE GENOMIC DNA]</scope>
    <source>
        <strain evidence="3 5">LMG 26838</strain>
    </source>
</reference>
<evidence type="ECO:0000313" key="5">
    <source>
        <dbReference type="Proteomes" id="UP000565205"/>
    </source>
</evidence>
<name>A0A839V167_9PROT</name>
<keyword evidence="4" id="KW-1185">Reference proteome</keyword>
<dbReference type="PROSITE" id="PS51257">
    <property type="entry name" value="PROKAR_LIPOPROTEIN"/>
    <property type="match status" value="1"/>
</dbReference>
<evidence type="ECO:0000313" key="3">
    <source>
        <dbReference type="EMBL" id="NVN31519.1"/>
    </source>
</evidence>
<protein>
    <submittedName>
        <fullName evidence="3">OmpA family protein</fullName>
    </submittedName>
    <submittedName>
        <fullName evidence="2">Outer membrane protein OmpA-like peptidoglycan-associated protein</fullName>
    </submittedName>
</protein>
<dbReference type="Gene3D" id="3.30.1330.60">
    <property type="entry name" value="OmpA-like domain"/>
    <property type="match status" value="1"/>
</dbReference>
<reference evidence="2 4" key="2">
    <citation type="submission" date="2020-08" db="EMBL/GenBank/DDBJ databases">
        <title>Genomic Encyclopedia of Type Strains, Phase III (KMG-III): the genomes of soil and plant-associated and newly described type strains.</title>
        <authorList>
            <person name="Whitman W."/>
        </authorList>
    </citation>
    <scope>NUCLEOTIDE SEQUENCE [LARGE SCALE GENOMIC DNA]</scope>
    <source>
        <strain evidence="2 4">CECT 8088</strain>
    </source>
</reference>
<feature type="chain" id="PRO_5036240737" evidence="1">
    <location>
        <begin position="20"/>
        <end position="131"/>
    </location>
</feature>
<feature type="signal peptide" evidence="1">
    <location>
        <begin position="1"/>
        <end position="19"/>
    </location>
</feature>
<proteinExistence type="predicted"/>
<dbReference type="EMBL" id="JACHXV010000006">
    <property type="protein sequence ID" value="MBB3174190.1"/>
    <property type="molecule type" value="Genomic_DNA"/>
</dbReference>
<accession>A0A839V167</accession>
<evidence type="ECO:0000313" key="2">
    <source>
        <dbReference type="EMBL" id="MBB3174190.1"/>
    </source>
</evidence>
<dbReference type="Proteomes" id="UP000565205">
    <property type="component" value="Unassembled WGS sequence"/>
</dbReference>
<dbReference type="InterPro" id="IPR036737">
    <property type="entry name" value="OmpA-like_sf"/>
</dbReference>
<dbReference type="AlphaFoldDB" id="A0A839V167"/>
<comment type="caution">
    <text evidence="2">The sequence shown here is derived from an EMBL/GenBank/DDBJ whole genome shotgun (WGS) entry which is preliminary data.</text>
</comment>
<dbReference type="Proteomes" id="UP000557688">
    <property type="component" value="Unassembled WGS sequence"/>
</dbReference>
<dbReference type="SUPFAM" id="SSF103088">
    <property type="entry name" value="OmpA-like"/>
    <property type="match status" value="1"/>
</dbReference>
<evidence type="ECO:0000256" key="1">
    <source>
        <dbReference type="SAM" id="SignalP"/>
    </source>
</evidence>
<keyword evidence="1" id="KW-0732">Signal</keyword>
<sequence>MRRWAMLFGLTVFSGTMLAGCADDGPGRRYVVFFSKGSAGIDTAADRVIRAAATAAAGYPASPVTVAGYAAANGSRDAEEALVGSRIAIVSATLRIDGVDPARIVTQPRPPSNETPTVGARRVEITIGAAP</sequence>
<gene>
    <name evidence="2" type="ORF">FHR90_002026</name>
    <name evidence="3" type="ORF">HUK83_14420</name>
</gene>
<organism evidence="2 4">
    <name type="scientific">Endobacter medicaginis</name>
    <dbReference type="NCBI Taxonomy" id="1181271"/>
    <lineage>
        <taxon>Bacteria</taxon>
        <taxon>Pseudomonadati</taxon>
        <taxon>Pseudomonadota</taxon>
        <taxon>Alphaproteobacteria</taxon>
        <taxon>Acetobacterales</taxon>
        <taxon>Acetobacteraceae</taxon>
        <taxon>Endobacter</taxon>
    </lineage>
</organism>
<dbReference type="RefSeq" id="WP_176625887.1">
    <property type="nucleotide sequence ID" value="NZ_JABXXQ010000400.1"/>
</dbReference>
<dbReference type="EMBL" id="JABXXQ010000400">
    <property type="protein sequence ID" value="NVN31519.1"/>
    <property type="molecule type" value="Genomic_DNA"/>
</dbReference>
<evidence type="ECO:0000313" key="4">
    <source>
        <dbReference type="Proteomes" id="UP000557688"/>
    </source>
</evidence>